<dbReference type="Proteomes" id="UP000887575">
    <property type="component" value="Unassembled WGS sequence"/>
</dbReference>
<dbReference type="WBParaSite" id="MBELARI_LOCUS19661">
    <property type="protein sequence ID" value="MBELARI_LOCUS19661"/>
    <property type="gene ID" value="MBELARI_LOCUS19661"/>
</dbReference>
<keyword evidence="1" id="KW-0812">Transmembrane</keyword>
<evidence type="ECO:0000313" key="2">
    <source>
        <dbReference type="Proteomes" id="UP000887575"/>
    </source>
</evidence>
<keyword evidence="1" id="KW-1133">Transmembrane helix</keyword>
<sequence length="183" mass="21600">MSFRNLSRFPHILKILCLIFLLLLLFILWENRQYPSTKLTSWQVLPLLIAISVTIWANESVHEPEWAYLEVIACSIMTTMSFLNCISIWQLEPIDFNTYFAYSISTLLTMIWFLQLTCFGFAACFDFWDFAKAERAIEEGNKKPIRSLSAQFSGAFFVEVEELPDETYRDYRNETPFEEIEER</sequence>
<proteinExistence type="predicted"/>
<organism evidence="2 3">
    <name type="scientific">Mesorhabditis belari</name>
    <dbReference type="NCBI Taxonomy" id="2138241"/>
    <lineage>
        <taxon>Eukaryota</taxon>
        <taxon>Metazoa</taxon>
        <taxon>Ecdysozoa</taxon>
        <taxon>Nematoda</taxon>
        <taxon>Chromadorea</taxon>
        <taxon>Rhabditida</taxon>
        <taxon>Rhabditina</taxon>
        <taxon>Rhabditomorpha</taxon>
        <taxon>Rhabditoidea</taxon>
        <taxon>Rhabditidae</taxon>
        <taxon>Mesorhabditinae</taxon>
        <taxon>Mesorhabditis</taxon>
    </lineage>
</organism>
<feature type="transmembrane region" description="Helical" evidence="1">
    <location>
        <begin position="12"/>
        <end position="29"/>
    </location>
</feature>
<evidence type="ECO:0000313" key="3">
    <source>
        <dbReference type="WBParaSite" id="MBELARI_LOCUS19661"/>
    </source>
</evidence>
<keyword evidence="2" id="KW-1185">Reference proteome</keyword>
<feature type="transmembrane region" description="Helical" evidence="1">
    <location>
        <begin position="41"/>
        <end position="59"/>
    </location>
</feature>
<dbReference type="AlphaFoldDB" id="A0AAF3EZL5"/>
<accession>A0AAF3EZL5</accession>
<feature type="transmembrane region" description="Helical" evidence="1">
    <location>
        <begin position="66"/>
        <end position="89"/>
    </location>
</feature>
<reference evidence="3" key="1">
    <citation type="submission" date="2024-02" db="UniProtKB">
        <authorList>
            <consortium name="WormBaseParasite"/>
        </authorList>
    </citation>
    <scope>IDENTIFICATION</scope>
</reference>
<keyword evidence="1" id="KW-0472">Membrane</keyword>
<feature type="transmembrane region" description="Helical" evidence="1">
    <location>
        <begin position="101"/>
        <end position="125"/>
    </location>
</feature>
<protein>
    <submittedName>
        <fullName evidence="3">Uncharacterized protein</fullName>
    </submittedName>
</protein>
<evidence type="ECO:0000256" key="1">
    <source>
        <dbReference type="SAM" id="Phobius"/>
    </source>
</evidence>
<name>A0AAF3EZL5_9BILA</name>